<dbReference type="Gene3D" id="2.30.18.10">
    <property type="entry name" value="Transcription factor IIA (TFIIA), beta-barrel domain"/>
    <property type="match status" value="1"/>
</dbReference>
<dbReference type="PANTHER" id="PTHR12694">
    <property type="entry name" value="TRANSCRIPTION INITIATION FACTOR IIA SUBUNIT 1"/>
    <property type="match status" value="1"/>
</dbReference>
<dbReference type="Proteomes" id="UP000662931">
    <property type="component" value="Chromosome 4"/>
</dbReference>
<dbReference type="PANTHER" id="PTHR12694:SF8">
    <property type="entry name" value="TRANSCRIPTION INITIATION FACTOR IIA SUBUNIT 1"/>
    <property type="match status" value="1"/>
</dbReference>
<feature type="compositionally biased region" description="Acidic residues" evidence="6">
    <location>
        <begin position="212"/>
        <end position="250"/>
    </location>
</feature>
<dbReference type="SUPFAM" id="SSF50784">
    <property type="entry name" value="Transcription factor IIA (TFIIA), beta-barrel domain"/>
    <property type="match status" value="1"/>
</dbReference>
<dbReference type="CDD" id="cd07976">
    <property type="entry name" value="TFIIA_alpha_beta_like"/>
    <property type="match status" value="1"/>
</dbReference>
<gene>
    <name evidence="7" type="ORF">FOA43_004583</name>
</gene>
<comment type="similarity">
    <text evidence="2">Belongs to the TFIIA subunit 1 family.</text>
</comment>
<organism evidence="7 8">
    <name type="scientific">Eeniella nana</name>
    <name type="common">Yeast</name>
    <name type="synonym">Brettanomyces nanus</name>
    <dbReference type="NCBI Taxonomy" id="13502"/>
    <lineage>
        <taxon>Eukaryota</taxon>
        <taxon>Fungi</taxon>
        <taxon>Dikarya</taxon>
        <taxon>Ascomycota</taxon>
        <taxon>Saccharomycotina</taxon>
        <taxon>Pichiomycetes</taxon>
        <taxon>Pichiales</taxon>
        <taxon>Pichiaceae</taxon>
        <taxon>Brettanomyces</taxon>
    </lineage>
</organism>
<dbReference type="SUPFAM" id="SSF47396">
    <property type="entry name" value="Transcription factor IIA (TFIIA), alpha-helical domain"/>
    <property type="match status" value="1"/>
</dbReference>
<dbReference type="AlphaFoldDB" id="A0A875RY49"/>
<feature type="compositionally biased region" description="Basic and acidic residues" evidence="6">
    <location>
        <begin position="176"/>
        <end position="185"/>
    </location>
</feature>
<dbReference type="GO" id="GO:0006367">
    <property type="term" value="P:transcription initiation at RNA polymerase II promoter"/>
    <property type="evidence" value="ECO:0007669"/>
    <property type="project" value="InterPro"/>
</dbReference>
<feature type="compositionally biased region" description="Low complexity" evidence="6">
    <location>
        <begin position="186"/>
        <end position="211"/>
    </location>
</feature>
<dbReference type="Gene3D" id="1.10.287.100">
    <property type="match status" value="1"/>
</dbReference>
<dbReference type="Pfam" id="PF03153">
    <property type="entry name" value="TFIIA"/>
    <property type="match status" value="2"/>
</dbReference>
<evidence type="ECO:0000256" key="1">
    <source>
        <dbReference type="ARBA" id="ARBA00004123"/>
    </source>
</evidence>
<dbReference type="GO" id="GO:0005672">
    <property type="term" value="C:transcription factor TFIIA complex"/>
    <property type="evidence" value="ECO:0007669"/>
    <property type="project" value="InterPro"/>
</dbReference>
<evidence type="ECO:0000256" key="3">
    <source>
        <dbReference type="ARBA" id="ARBA00023163"/>
    </source>
</evidence>
<dbReference type="EMBL" id="CP064815">
    <property type="protein sequence ID" value="QPG77177.1"/>
    <property type="molecule type" value="Genomic_DNA"/>
</dbReference>
<evidence type="ECO:0000313" key="7">
    <source>
        <dbReference type="EMBL" id="QPG77177.1"/>
    </source>
</evidence>
<evidence type="ECO:0000256" key="6">
    <source>
        <dbReference type="SAM" id="MobiDB-lite"/>
    </source>
</evidence>
<dbReference type="KEGG" id="bnn:FOA43_004583"/>
<dbReference type="SMART" id="SM01371">
    <property type="entry name" value="TFIIA"/>
    <property type="match status" value="1"/>
</dbReference>
<evidence type="ECO:0000256" key="2">
    <source>
        <dbReference type="ARBA" id="ARBA00010059"/>
    </source>
</evidence>
<evidence type="ECO:0000256" key="4">
    <source>
        <dbReference type="ARBA" id="ARBA00023242"/>
    </source>
</evidence>
<dbReference type="GeneID" id="62197983"/>
<dbReference type="InterPro" id="IPR009088">
    <property type="entry name" value="TFIIA_b-brl"/>
</dbReference>
<dbReference type="InterPro" id="IPR004855">
    <property type="entry name" value="TFIIA_asu/bsu"/>
</dbReference>
<name>A0A875RY49_EENNA</name>
<feature type="region of interest" description="Disordered" evidence="6">
    <location>
        <begin position="144"/>
        <end position="251"/>
    </location>
</feature>
<dbReference type="RefSeq" id="XP_038780742.1">
    <property type="nucleotide sequence ID" value="XM_038924814.1"/>
</dbReference>
<accession>A0A875RY49</accession>
<protein>
    <recommendedName>
        <fullName evidence="5">Transcription initiation factor IIA large subunit</fullName>
    </recommendedName>
</protein>
<keyword evidence="3" id="KW-0804">Transcription</keyword>
<reference evidence="7" key="1">
    <citation type="submission" date="2020-10" db="EMBL/GenBank/DDBJ databases">
        <authorList>
            <person name="Roach M.J.R."/>
        </authorList>
    </citation>
    <scope>NUCLEOTIDE SEQUENCE</scope>
    <source>
        <strain evidence="7">CBS 1945</strain>
    </source>
</reference>
<dbReference type="OrthoDB" id="6275927at2759"/>
<proteinExistence type="inferred from homology"/>
<keyword evidence="4" id="KW-0539">Nucleus</keyword>
<dbReference type="FunFam" id="1.10.287.100:FF:000001">
    <property type="entry name" value="Transcription initiation factor IIA subunit"/>
    <property type="match status" value="1"/>
</dbReference>
<sequence length="295" mass="30817">MSNVECTQLYERIIEDVIQESRQDFDDSGIDEQTLMDLRNTWRAKLSKSGVGKFTWDQQREEEEVQEKAAEAAASAASAAAATATTATTANSGVGITQGGVNIGAVGGTTGTAYTGMTTSTFSGGATTGTSTGYMNSAEFGETGLALPKSEPSTANIILPGGGSAQDSLGGPLGELEGRGPKLEQSDGAADGSDGLDGTNGTSGTDQSSGSDDSDLGSDLGIDSDEINSDLDDPEDEDDINSDEDNDDPEANIMLCLYDRVQRVRNRWKCNLKDGIANIDGRDYAFQKATGDSEW</sequence>
<evidence type="ECO:0000313" key="8">
    <source>
        <dbReference type="Proteomes" id="UP000662931"/>
    </source>
</evidence>
<comment type="subcellular location">
    <subcellularLocation>
        <location evidence="1">Nucleus</location>
    </subcellularLocation>
</comment>
<evidence type="ECO:0000256" key="5">
    <source>
        <dbReference type="ARBA" id="ARBA00074154"/>
    </source>
</evidence>
<keyword evidence="8" id="KW-1185">Reference proteome</keyword>